<dbReference type="Proteomes" id="UP000634136">
    <property type="component" value="Unassembled WGS sequence"/>
</dbReference>
<evidence type="ECO:0000313" key="9">
    <source>
        <dbReference type="EMBL" id="KAF7844643.1"/>
    </source>
</evidence>
<dbReference type="PANTHER" id="PTHR31500">
    <property type="entry name" value="AT-HOOK MOTIF NUCLEAR-LOCALIZED PROTEIN 9"/>
    <property type="match status" value="1"/>
</dbReference>
<sequence length="321" mass="33498">MQRGLAGSGAQPELHASLGLVGSGAQPELHASPGICLLPNPNLPFQPGIGGASIRSTLPLESSAISPHGVNMGAPPEEHIKRRRGRPRKYDLDGSVSLALTQSTHPETSRQSEKRGRGRPRGSGKKHQSASLGEVVSGSAGTCFTPHVITVATGEDIASKIMAFSQQGPRAVCILSANGIVSNVTLRLPSVGGTAKHEGHYEILCLSGSYVLTESGGSRNQTGALSVSLASSEGRVIGGRVGSLIAASPVQLIVGSFLLKKKEGTEKEANVARESDDQAVHSPVVSPNQNLTQASSSMSSWRDARQLDMRNAHFDIDLTRG</sequence>
<proteinExistence type="predicted"/>
<dbReference type="Pfam" id="PF03479">
    <property type="entry name" value="PCC"/>
    <property type="match status" value="1"/>
</dbReference>
<evidence type="ECO:0000256" key="2">
    <source>
        <dbReference type="ARBA" id="ARBA00023015"/>
    </source>
</evidence>
<comment type="function">
    <text evidence="1 6">Transcription factor that specifically binds AT-rich DNA sequences related to the nuclear matrix attachment regions (MARs).</text>
</comment>
<gene>
    <name evidence="9" type="ORF">G2W53_001548</name>
</gene>
<evidence type="ECO:0000256" key="4">
    <source>
        <dbReference type="ARBA" id="ARBA00023163"/>
    </source>
</evidence>
<feature type="compositionally biased region" description="Polar residues" evidence="7">
    <location>
        <begin position="285"/>
        <end position="300"/>
    </location>
</feature>
<keyword evidence="10" id="KW-1185">Reference proteome</keyword>
<evidence type="ECO:0000256" key="7">
    <source>
        <dbReference type="SAM" id="MobiDB-lite"/>
    </source>
</evidence>
<name>A0A834XG00_9FABA</name>
<dbReference type="InterPro" id="IPR005175">
    <property type="entry name" value="PPC_dom"/>
</dbReference>
<dbReference type="AlphaFoldDB" id="A0A834XG00"/>
<dbReference type="Gene3D" id="3.30.1330.80">
    <property type="entry name" value="Hypothetical protein, similar to alpha- acetolactate decarboxylase, domain 2"/>
    <property type="match status" value="1"/>
</dbReference>
<keyword evidence="5 6" id="KW-0539">Nucleus</keyword>
<comment type="subcellular location">
    <subcellularLocation>
        <location evidence="6">Nucleus</location>
    </subcellularLocation>
</comment>
<organism evidence="9 10">
    <name type="scientific">Senna tora</name>
    <dbReference type="NCBI Taxonomy" id="362788"/>
    <lineage>
        <taxon>Eukaryota</taxon>
        <taxon>Viridiplantae</taxon>
        <taxon>Streptophyta</taxon>
        <taxon>Embryophyta</taxon>
        <taxon>Tracheophyta</taxon>
        <taxon>Spermatophyta</taxon>
        <taxon>Magnoliopsida</taxon>
        <taxon>eudicotyledons</taxon>
        <taxon>Gunneridae</taxon>
        <taxon>Pentapetalae</taxon>
        <taxon>rosids</taxon>
        <taxon>fabids</taxon>
        <taxon>Fabales</taxon>
        <taxon>Fabaceae</taxon>
        <taxon>Caesalpinioideae</taxon>
        <taxon>Cassia clade</taxon>
        <taxon>Senna</taxon>
    </lineage>
</organism>
<dbReference type="GO" id="GO:0005634">
    <property type="term" value="C:nucleus"/>
    <property type="evidence" value="ECO:0007669"/>
    <property type="project" value="UniProtKB-SubCell"/>
</dbReference>
<feature type="region of interest" description="Disordered" evidence="7">
    <location>
        <begin position="63"/>
        <end position="134"/>
    </location>
</feature>
<dbReference type="PROSITE" id="PS51742">
    <property type="entry name" value="PPC"/>
    <property type="match status" value="1"/>
</dbReference>
<dbReference type="OrthoDB" id="688543at2759"/>
<protein>
    <recommendedName>
        <fullName evidence="6">AT-hook motif nuclear-localized protein</fullName>
    </recommendedName>
</protein>
<evidence type="ECO:0000256" key="3">
    <source>
        <dbReference type="ARBA" id="ARBA00023125"/>
    </source>
</evidence>
<evidence type="ECO:0000256" key="5">
    <source>
        <dbReference type="ARBA" id="ARBA00023242"/>
    </source>
</evidence>
<comment type="caution">
    <text evidence="9">The sequence shown here is derived from an EMBL/GenBank/DDBJ whole genome shotgun (WGS) entry which is preliminary data.</text>
</comment>
<dbReference type="SUPFAM" id="SSF117856">
    <property type="entry name" value="AF0104/ALDC/Ptd012-like"/>
    <property type="match status" value="1"/>
</dbReference>
<comment type="domain">
    <text evidence="6">The PPC domain mediates interactions between AHL proteins.</text>
</comment>
<dbReference type="InterPro" id="IPR039605">
    <property type="entry name" value="AHL"/>
</dbReference>
<evidence type="ECO:0000259" key="8">
    <source>
        <dbReference type="PROSITE" id="PS51742"/>
    </source>
</evidence>
<keyword evidence="4 6" id="KW-0804">Transcription</keyword>
<dbReference type="EMBL" id="JAAIUW010000001">
    <property type="protein sequence ID" value="KAF7844643.1"/>
    <property type="molecule type" value="Genomic_DNA"/>
</dbReference>
<accession>A0A834XG00</accession>
<feature type="compositionally biased region" description="Basic residues" evidence="7">
    <location>
        <begin position="116"/>
        <end position="128"/>
    </location>
</feature>
<dbReference type="SMART" id="SM00384">
    <property type="entry name" value="AT_hook"/>
    <property type="match status" value="2"/>
</dbReference>
<evidence type="ECO:0000313" key="10">
    <source>
        <dbReference type="Proteomes" id="UP000634136"/>
    </source>
</evidence>
<evidence type="ECO:0000256" key="6">
    <source>
        <dbReference type="RuleBase" id="RU367031"/>
    </source>
</evidence>
<dbReference type="InterPro" id="IPR017956">
    <property type="entry name" value="AT_hook_DNA-bd_motif"/>
</dbReference>
<feature type="domain" description="PPC" evidence="8">
    <location>
        <begin position="141"/>
        <end position="278"/>
    </location>
</feature>
<feature type="region of interest" description="Disordered" evidence="7">
    <location>
        <begin position="268"/>
        <end position="302"/>
    </location>
</feature>
<dbReference type="GO" id="GO:0003680">
    <property type="term" value="F:minor groove of adenine-thymine-rich DNA binding"/>
    <property type="evidence" value="ECO:0007669"/>
    <property type="project" value="UniProtKB-UniRule"/>
</dbReference>
<dbReference type="PANTHER" id="PTHR31500:SF9">
    <property type="entry name" value="AT-HOOK MOTIF NUCLEAR-LOCALIZED PROTEIN 9"/>
    <property type="match status" value="1"/>
</dbReference>
<feature type="compositionally biased region" description="Basic and acidic residues" evidence="7">
    <location>
        <begin position="268"/>
        <end position="279"/>
    </location>
</feature>
<evidence type="ECO:0000256" key="1">
    <source>
        <dbReference type="ARBA" id="ARBA00003687"/>
    </source>
</evidence>
<keyword evidence="2 6" id="KW-0805">Transcription regulation</keyword>
<keyword evidence="3 6" id="KW-0238">DNA-binding</keyword>
<dbReference type="CDD" id="cd11378">
    <property type="entry name" value="DUF296"/>
    <property type="match status" value="1"/>
</dbReference>
<reference evidence="9" key="1">
    <citation type="submission" date="2020-09" db="EMBL/GenBank/DDBJ databases">
        <title>Genome-Enabled Discovery of Anthraquinone Biosynthesis in Senna tora.</title>
        <authorList>
            <person name="Kang S.-H."/>
            <person name="Pandey R.P."/>
            <person name="Lee C.-M."/>
            <person name="Sim J.-S."/>
            <person name="Jeong J.-T."/>
            <person name="Choi B.-S."/>
            <person name="Jung M."/>
            <person name="Ginzburg D."/>
            <person name="Zhao K."/>
            <person name="Won S.Y."/>
            <person name="Oh T.-J."/>
            <person name="Yu Y."/>
            <person name="Kim N.-H."/>
            <person name="Lee O.R."/>
            <person name="Lee T.-H."/>
            <person name="Bashyal P."/>
            <person name="Kim T.-S."/>
            <person name="Lee W.-H."/>
            <person name="Kawkins C."/>
            <person name="Kim C.-K."/>
            <person name="Kim J.S."/>
            <person name="Ahn B.O."/>
            <person name="Rhee S.Y."/>
            <person name="Sohng J.K."/>
        </authorList>
    </citation>
    <scope>NUCLEOTIDE SEQUENCE</scope>
    <source>
        <tissue evidence="9">Leaf</tissue>
    </source>
</reference>